<evidence type="ECO:0000313" key="2">
    <source>
        <dbReference type="Proteomes" id="UP000250266"/>
    </source>
</evidence>
<proteinExistence type="predicted"/>
<dbReference type="Proteomes" id="UP000250266">
    <property type="component" value="Unassembled WGS sequence"/>
</dbReference>
<name>A0A8E2E893_9PEZI</name>
<keyword evidence="2" id="KW-1185">Reference proteome</keyword>
<feature type="non-terminal residue" evidence="1">
    <location>
        <position position="1"/>
    </location>
</feature>
<dbReference type="AlphaFoldDB" id="A0A8E2E893"/>
<dbReference type="EMBL" id="KV745029">
    <property type="protein sequence ID" value="OCK78986.1"/>
    <property type="molecule type" value="Genomic_DNA"/>
</dbReference>
<sequence length="67" mass="8199">GSEVNLNMALHRLQDCISNHKDCRFKSSPPQKLLPTRVLDHLYFHQRCLQKTHWNLRQYLTLSYYWR</sequence>
<protein>
    <submittedName>
        <fullName evidence="1">Uncharacterized protein</fullName>
    </submittedName>
</protein>
<evidence type="ECO:0000313" key="1">
    <source>
        <dbReference type="EMBL" id="OCK78986.1"/>
    </source>
</evidence>
<reference evidence="1 2" key="1">
    <citation type="journal article" date="2016" name="Nat. Commun.">
        <title>Ectomycorrhizal ecology is imprinted in the genome of the dominant symbiotic fungus Cenococcum geophilum.</title>
        <authorList>
            <consortium name="DOE Joint Genome Institute"/>
            <person name="Peter M."/>
            <person name="Kohler A."/>
            <person name="Ohm R.A."/>
            <person name="Kuo A."/>
            <person name="Krutzmann J."/>
            <person name="Morin E."/>
            <person name="Arend M."/>
            <person name="Barry K.W."/>
            <person name="Binder M."/>
            <person name="Choi C."/>
            <person name="Clum A."/>
            <person name="Copeland A."/>
            <person name="Grisel N."/>
            <person name="Haridas S."/>
            <person name="Kipfer T."/>
            <person name="LaButti K."/>
            <person name="Lindquist E."/>
            <person name="Lipzen A."/>
            <person name="Maire R."/>
            <person name="Meier B."/>
            <person name="Mihaltcheva S."/>
            <person name="Molinier V."/>
            <person name="Murat C."/>
            <person name="Poggeler S."/>
            <person name="Quandt C.A."/>
            <person name="Sperisen C."/>
            <person name="Tritt A."/>
            <person name="Tisserant E."/>
            <person name="Crous P.W."/>
            <person name="Henrissat B."/>
            <person name="Nehls U."/>
            <person name="Egli S."/>
            <person name="Spatafora J.W."/>
            <person name="Grigoriev I.V."/>
            <person name="Martin F.M."/>
        </authorList>
    </citation>
    <scope>NUCLEOTIDE SEQUENCE [LARGE SCALE GENOMIC DNA]</scope>
    <source>
        <strain evidence="1 2">CBS 459.81</strain>
    </source>
</reference>
<accession>A0A8E2E893</accession>
<gene>
    <name evidence="1" type="ORF">K432DRAFT_300789</name>
</gene>
<organism evidence="1 2">
    <name type="scientific">Lepidopterella palustris CBS 459.81</name>
    <dbReference type="NCBI Taxonomy" id="1314670"/>
    <lineage>
        <taxon>Eukaryota</taxon>
        <taxon>Fungi</taxon>
        <taxon>Dikarya</taxon>
        <taxon>Ascomycota</taxon>
        <taxon>Pezizomycotina</taxon>
        <taxon>Dothideomycetes</taxon>
        <taxon>Pleosporomycetidae</taxon>
        <taxon>Mytilinidiales</taxon>
        <taxon>Argynnaceae</taxon>
        <taxon>Lepidopterella</taxon>
    </lineage>
</organism>